<comment type="caution">
    <text evidence="1">The sequence shown here is derived from an EMBL/GenBank/DDBJ whole genome shotgun (WGS) entry which is preliminary data.</text>
</comment>
<accession>A0A9X7C1D2</accession>
<evidence type="ECO:0000313" key="2">
    <source>
        <dbReference type="Proteomes" id="UP000222944"/>
    </source>
</evidence>
<reference evidence="1 2" key="1">
    <citation type="submission" date="2017-09" db="EMBL/GenBank/DDBJ databases">
        <title>Large-scale bioinformatics analysis of Bacillus genomes uncovers conserved roles of natural products in bacterial physiology.</title>
        <authorList>
            <consortium name="Agbiome Team Llc"/>
            <person name="Bleich R.M."/>
            <person name="Grubbs K.J."/>
            <person name="Santa Maria K.C."/>
            <person name="Allen S.E."/>
            <person name="Farag S."/>
            <person name="Shank E.A."/>
            <person name="Bowers A."/>
        </authorList>
    </citation>
    <scope>NUCLEOTIDE SEQUENCE [LARGE SCALE GENOMIC DNA]</scope>
    <source>
        <strain evidence="1 2">AFS058004</strain>
    </source>
</reference>
<gene>
    <name evidence="1" type="ORF">CN899_08055</name>
</gene>
<evidence type="ECO:0000313" key="1">
    <source>
        <dbReference type="EMBL" id="PGH85784.1"/>
    </source>
</evidence>
<proteinExistence type="predicted"/>
<dbReference type="RefSeq" id="WP_098866537.1">
    <property type="nucleotide sequence ID" value="NZ_NUFN01000007.1"/>
</dbReference>
<protein>
    <submittedName>
        <fullName evidence="1">Uncharacterized protein</fullName>
    </submittedName>
</protein>
<dbReference type="AlphaFoldDB" id="A0A9X7C1D2"/>
<name>A0A9X7C1D2_BACTU</name>
<organism evidence="1 2">
    <name type="scientific">Bacillus thuringiensis</name>
    <dbReference type="NCBI Taxonomy" id="1428"/>
    <lineage>
        <taxon>Bacteria</taxon>
        <taxon>Bacillati</taxon>
        <taxon>Bacillota</taxon>
        <taxon>Bacilli</taxon>
        <taxon>Bacillales</taxon>
        <taxon>Bacillaceae</taxon>
        <taxon>Bacillus</taxon>
        <taxon>Bacillus cereus group</taxon>
    </lineage>
</organism>
<dbReference type="Proteomes" id="UP000222944">
    <property type="component" value="Unassembled WGS sequence"/>
</dbReference>
<dbReference type="EMBL" id="NUFN01000007">
    <property type="protein sequence ID" value="PGH85784.1"/>
    <property type="molecule type" value="Genomic_DNA"/>
</dbReference>
<sequence length="115" mass="12806">MSYPIREQQARDFYESLNTVKSLTPNQVTVNVANTSVTVLVANSNRKRLFIRNNSTATANPIFIHFAASPATVTNGIPLYPGEAYDLPYNTIYTGEIRAISSTSDNKALYLEEWS</sequence>